<evidence type="ECO:0000313" key="4">
    <source>
        <dbReference type="EMBL" id="GGC02174.1"/>
    </source>
</evidence>
<keyword evidence="5" id="KW-1185">Reference proteome</keyword>
<protein>
    <recommendedName>
        <fullName evidence="3">Type II secretion system protein GspB C-terminal domain-containing protein</fullName>
    </recommendedName>
</protein>
<dbReference type="Proteomes" id="UP000629025">
    <property type="component" value="Unassembled WGS sequence"/>
</dbReference>
<dbReference type="InterPro" id="IPR032389">
    <property type="entry name" value="GspB_C"/>
</dbReference>
<sequence length="235" mass="25627">MSYILQALKESEAKRGANTSPEVEIQAPGSDIVAGSAVNKRISLGWWLGGAVLVSLVAGVVLIKLLPDALEAEDVGPQSIPAKQEQAEQRTVIDTDKSELVGVRLVLDAPEERTPPVAQADAEPPSSTKAAGPAKDFIRAPVQPGTEPVADQIQPDPYADLPYQRQLPAEIQRELPELRFSVHIYAESRESRLVKLGDRMMKEGQGVAPELRIEAIIPKGVVMRYREQLFKVPTR</sequence>
<evidence type="ECO:0000259" key="3">
    <source>
        <dbReference type="Pfam" id="PF16537"/>
    </source>
</evidence>
<accession>A0ABQ1KMW2</accession>
<feature type="domain" description="Type II secretion system protein GspB C-terminal" evidence="3">
    <location>
        <begin position="175"/>
        <end position="233"/>
    </location>
</feature>
<organism evidence="4 5">
    <name type="scientific">Marinobacterium zhoushanense</name>
    <dbReference type="NCBI Taxonomy" id="1679163"/>
    <lineage>
        <taxon>Bacteria</taxon>
        <taxon>Pseudomonadati</taxon>
        <taxon>Pseudomonadota</taxon>
        <taxon>Gammaproteobacteria</taxon>
        <taxon>Oceanospirillales</taxon>
        <taxon>Oceanospirillaceae</taxon>
        <taxon>Marinobacterium</taxon>
    </lineage>
</organism>
<keyword evidence="2" id="KW-1133">Transmembrane helix</keyword>
<keyword evidence="2" id="KW-0812">Transmembrane</keyword>
<evidence type="ECO:0000256" key="2">
    <source>
        <dbReference type="SAM" id="Phobius"/>
    </source>
</evidence>
<reference evidence="5" key="1">
    <citation type="journal article" date="2019" name="Int. J. Syst. Evol. Microbiol.">
        <title>The Global Catalogue of Microorganisms (GCM) 10K type strain sequencing project: providing services to taxonomists for standard genome sequencing and annotation.</title>
        <authorList>
            <consortium name="The Broad Institute Genomics Platform"/>
            <consortium name="The Broad Institute Genome Sequencing Center for Infectious Disease"/>
            <person name="Wu L."/>
            <person name="Ma J."/>
        </authorList>
    </citation>
    <scope>NUCLEOTIDE SEQUENCE [LARGE SCALE GENOMIC DNA]</scope>
    <source>
        <strain evidence="5">CGMCC 1.15341</strain>
    </source>
</reference>
<feature type="transmembrane region" description="Helical" evidence="2">
    <location>
        <begin position="44"/>
        <end position="63"/>
    </location>
</feature>
<gene>
    <name evidence="4" type="ORF">GCM10011352_30470</name>
</gene>
<dbReference type="RefSeq" id="WP_188749853.1">
    <property type="nucleotide sequence ID" value="NZ_BMIJ01000006.1"/>
</dbReference>
<dbReference type="EMBL" id="BMIJ01000006">
    <property type="protein sequence ID" value="GGC02174.1"/>
    <property type="molecule type" value="Genomic_DNA"/>
</dbReference>
<evidence type="ECO:0000313" key="5">
    <source>
        <dbReference type="Proteomes" id="UP000629025"/>
    </source>
</evidence>
<proteinExistence type="predicted"/>
<comment type="caution">
    <text evidence="4">The sequence shown here is derived from an EMBL/GenBank/DDBJ whole genome shotgun (WGS) entry which is preliminary data.</text>
</comment>
<dbReference type="Pfam" id="PF16537">
    <property type="entry name" value="T2SSB"/>
    <property type="match status" value="1"/>
</dbReference>
<feature type="region of interest" description="Disordered" evidence="1">
    <location>
        <begin position="111"/>
        <end position="132"/>
    </location>
</feature>
<name>A0ABQ1KMW2_9GAMM</name>
<keyword evidence="2" id="KW-0472">Membrane</keyword>
<evidence type="ECO:0000256" key="1">
    <source>
        <dbReference type="SAM" id="MobiDB-lite"/>
    </source>
</evidence>